<gene>
    <name evidence="1" type="ORF">D4A81_02425</name>
    <name evidence="2" type="ORF">D4A81_04850</name>
</gene>
<evidence type="ECO:0000313" key="2">
    <source>
        <dbReference type="EMBL" id="AYA99322.1"/>
    </source>
</evidence>
<protein>
    <submittedName>
        <fullName evidence="1">Uncharacterized protein</fullName>
    </submittedName>
</protein>
<dbReference type="SUPFAM" id="SSF69989">
    <property type="entry name" value="C-terminal domain of PLC-beta"/>
    <property type="match status" value="1"/>
</dbReference>
<dbReference type="EMBL" id="CP032364">
    <property type="protein sequence ID" value="AYA98881.1"/>
    <property type="molecule type" value="Genomic_DNA"/>
</dbReference>
<dbReference type="KEGG" id="lua:D4A81_04850"/>
<dbReference type="AlphaFoldDB" id="A0A385PXL3"/>
<keyword evidence="3" id="KW-1185">Reference proteome</keyword>
<proteinExistence type="predicted"/>
<dbReference type="RefSeq" id="WP_111526121.1">
    <property type="nucleotide sequence ID" value="NZ_CP032364.1"/>
</dbReference>
<dbReference type="Proteomes" id="UP000265562">
    <property type="component" value="Chromosome"/>
</dbReference>
<dbReference type="OrthoDB" id="9929417at2"/>
<evidence type="ECO:0000313" key="1">
    <source>
        <dbReference type="EMBL" id="AYA98881.1"/>
    </source>
</evidence>
<accession>A0A385PXL3</accession>
<dbReference type="EMBL" id="CP032364">
    <property type="protein sequence ID" value="AYA99322.1"/>
    <property type="molecule type" value="Genomic_DNA"/>
</dbReference>
<organism evidence="1 3">
    <name type="scientific">Lachnoanaerobaculum umeaense</name>
    <dbReference type="NCBI Taxonomy" id="617123"/>
    <lineage>
        <taxon>Bacteria</taxon>
        <taxon>Bacillati</taxon>
        <taxon>Bacillota</taxon>
        <taxon>Clostridia</taxon>
        <taxon>Lachnospirales</taxon>
        <taxon>Lachnospiraceae</taxon>
        <taxon>Lachnoanaerobaculum</taxon>
    </lineage>
</organism>
<evidence type="ECO:0000313" key="3">
    <source>
        <dbReference type="Proteomes" id="UP000265562"/>
    </source>
</evidence>
<name>A0A385PXL3_9FIRM</name>
<dbReference type="KEGG" id="lua:D4A81_02425"/>
<sequence length="173" mass="20825">MRKLSIERLSLYLKAKKDYDDLKKYYDRELKAAEEEYLYSLKAVRYDGVKVDGGQHTDIADKIARYEEWREQTDKHCEFWLDYRKRCIDSEKELTEKYIDTEVPWLVRVFSDCETWKNCNVPLLQEVLRLKYIECKTERDIATALKITGQDVANMLYTYTELTDRPPKRGRKK</sequence>
<reference evidence="1 3" key="1">
    <citation type="submission" date="2018-09" db="EMBL/GenBank/DDBJ databases">
        <title>Genome sequencing of Lachnoanaerobaculum umeaense DSM 23576.</title>
        <authorList>
            <person name="Kook J.-K."/>
            <person name="Park S.-N."/>
            <person name="Lim Y.K."/>
        </authorList>
    </citation>
    <scope>NUCLEOTIDE SEQUENCE [LARGE SCALE GENOMIC DNA]</scope>
    <source>
        <strain evidence="1">DSM 23576</strain>
        <strain evidence="3">DSM 23576 \ CCUG 58757</strain>
    </source>
</reference>